<comment type="domain">
    <text evidence="7">Subfamily III proteins have a conserved RTxK motif about 40-50 residues from the C-terminus; the threonine may be replaced by serine or cysteine.</text>
</comment>
<accession>A0ABP0HAR7</accession>
<keyword evidence="10" id="KW-1185">Reference proteome</keyword>
<comment type="catalytic activity">
    <reaction evidence="6 7">
        <text>beta-D-fructose 6-phosphate = dihydroxyacetone + D-glyceraldehyde 3-phosphate</text>
        <dbReference type="Rhea" id="RHEA:28002"/>
        <dbReference type="ChEBI" id="CHEBI:16016"/>
        <dbReference type="ChEBI" id="CHEBI:57634"/>
        <dbReference type="ChEBI" id="CHEBI:59776"/>
    </reaction>
</comment>
<name>A0ABP0HAR7_9DINO</name>
<keyword evidence="4 7" id="KW-0378">Hydrolase</keyword>
<feature type="domain" description="Damage-control phosphatase ARMT1-like metal-binding" evidence="8">
    <location>
        <begin position="84"/>
        <end position="436"/>
    </location>
</feature>
<evidence type="ECO:0000256" key="5">
    <source>
        <dbReference type="ARBA" id="ARBA00023211"/>
    </source>
</evidence>
<dbReference type="SUPFAM" id="SSF111321">
    <property type="entry name" value="AF1104-like"/>
    <property type="match status" value="1"/>
</dbReference>
<evidence type="ECO:0000256" key="6">
    <source>
        <dbReference type="ARBA" id="ARBA00048809"/>
    </source>
</evidence>
<organism evidence="9 10">
    <name type="scientific">Durusdinium trenchii</name>
    <dbReference type="NCBI Taxonomy" id="1381693"/>
    <lineage>
        <taxon>Eukaryota</taxon>
        <taxon>Sar</taxon>
        <taxon>Alveolata</taxon>
        <taxon>Dinophyceae</taxon>
        <taxon>Suessiales</taxon>
        <taxon>Symbiodiniaceae</taxon>
        <taxon>Durusdinium</taxon>
    </lineage>
</organism>
<keyword evidence="3 7" id="KW-0479">Metal-binding</keyword>
<dbReference type="InterPro" id="IPR039763">
    <property type="entry name" value="ARMT1"/>
</dbReference>
<dbReference type="PANTHER" id="PTHR12260">
    <property type="entry name" value="DAMAGE-CONTROL PHOSPHATASE ARMT1"/>
    <property type="match status" value="1"/>
</dbReference>
<comment type="caution">
    <text evidence="9">The sequence shown here is derived from an EMBL/GenBank/DDBJ whole genome shotgun (WGS) entry which is preliminary data.</text>
</comment>
<dbReference type="EC" id="3.1.3.-" evidence="7"/>
<evidence type="ECO:0000256" key="1">
    <source>
        <dbReference type="ARBA" id="ARBA00001326"/>
    </source>
</evidence>
<comment type="cofactor">
    <cofactor evidence="7">
        <name>Mn(2+)</name>
        <dbReference type="ChEBI" id="CHEBI:29035"/>
    </cofactor>
    <cofactor evidence="7">
        <name>Ni(2+)</name>
        <dbReference type="ChEBI" id="CHEBI:49786"/>
    </cofactor>
</comment>
<reference evidence="9 10" key="1">
    <citation type="submission" date="2024-02" db="EMBL/GenBank/DDBJ databases">
        <authorList>
            <person name="Chen Y."/>
            <person name="Shah S."/>
            <person name="Dougan E. K."/>
            <person name="Thang M."/>
            <person name="Chan C."/>
        </authorList>
    </citation>
    <scope>NUCLEOTIDE SEQUENCE [LARGE SCALE GENOMIC DNA]</scope>
</reference>
<keyword evidence="5 7" id="KW-0464">Manganese</keyword>
<dbReference type="Gene3D" id="3.40.50.10880">
    <property type="entry name" value="Uncharacterised protein PF01937, DUF89, domain 3"/>
    <property type="match status" value="1"/>
</dbReference>
<dbReference type="InterPro" id="IPR002791">
    <property type="entry name" value="ARMT1-like_metal-bd"/>
</dbReference>
<dbReference type="EMBL" id="CAXAMM010000414">
    <property type="protein sequence ID" value="CAK8987310.1"/>
    <property type="molecule type" value="Genomic_DNA"/>
</dbReference>
<sequence length="461" mass="51152">MFLATPSRAVAPVPQLARAWQRPKLGQHRLAASCAAVLASSRLRRVTMFWQRPMPDKDLPEPLRASDGLSADAAPEDVFTHDTITNRMPKILDSVLAKLPAEFQTAPVVEGVRRLQEEMRSDAQLKFLMSGSARVGSKSWNPHLSEFIEKGEGWHTAPWWLVENYMYKRLLEELENCAEATSYDPFEPVKFQALEQAEESLQASLAPLMDVVAEAKSSEKVKDALDATILRSLWGNQADLSLSAGEVAAVKGGAVDSLVSDHRGVAVELLSSATDVIVVLDNHGLEVLCDLVLVDSILRLTTASVTLHVKDAPVFVSDVTQKDVPEVLQWLEPRLPVLAERLKQSQADGRLRVKAHDFYTGGRAFWELPQDLQEDYAEAVVILKGDANYRRLLGDLHWPYDTDFVDFARSFWKGKGLICLRTMKSGVALGISEGEQNRAKSAHPDDWLTSGTYGQVLAFQR</sequence>
<evidence type="ECO:0000313" key="9">
    <source>
        <dbReference type="EMBL" id="CAK8987310.1"/>
    </source>
</evidence>
<evidence type="ECO:0000256" key="2">
    <source>
        <dbReference type="ARBA" id="ARBA00009519"/>
    </source>
</evidence>
<comment type="function">
    <text evidence="7">Metal-dependent phosphatase that shows phosphatase activity against several substrates, including fructose-1-phosphate and fructose-6-phosphate. Its preference for fructose-1-phosphate, a strong glycating agent that causes DNA damage rather than a canonical yeast metabolite, suggests a damage-control function in hexose phosphate metabolism.</text>
</comment>
<evidence type="ECO:0000313" key="10">
    <source>
        <dbReference type="Proteomes" id="UP001642464"/>
    </source>
</evidence>
<evidence type="ECO:0000256" key="3">
    <source>
        <dbReference type="ARBA" id="ARBA00022723"/>
    </source>
</evidence>
<evidence type="ECO:0000259" key="8">
    <source>
        <dbReference type="Pfam" id="PF01937"/>
    </source>
</evidence>
<evidence type="ECO:0000256" key="4">
    <source>
        <dbReference type="ARBA" id="ARBA00022801"/>
    </source>
</evidence>
<dbReference type="InterPro" id="IPR036075">
    <property type="entry name" value="ARMT-1-like_metal-bd_sf"/>
</dbReference>
<dbReference type="Pfam" id="PF01937">
    <property type="entry name" value="ARMT1-like_dom"/>
    <property type="match status" value="1"/>
</dbReference>
<proteinExistence type="inferred from homology"/>
<comment type="similarity">
    <text evidence="2 7">Belongs to the damage-control phosphatase family. Sugar phosphate phosphatase III subfamily.</text>
</comment>
<dbReference type="Gene3D" id="1.20.930.60">
    <property type="match status" value="1"/>
</dbReference>
<gene>
    <name evidence="9" type="ORF">SCF082_LOCUS923</name>
</gene>
<comment type="catalytic activity">
    <reaction evidence="1 7">
        <text>beta-D-fructose 1-phosphate + H2O = D-fructose + phosphate</text>
        <dbReference type="Rhea" id="RHEA:35603"/>
        <dbReference type="ChEBI" id="CHEBI:15377"/>
        <dbReference type="ChEBI" id="CHEBI:37721"/>
        <dbReference type="ChEBI" id="CHEBI:43474"/>
        <dbReference type="ChEBI" id="CHEBI:138881"/>
    </reaction>
</comment>
<dbReference type="Proteomes" id="UP001642464">
    <property type="component" value="Unassembled WGS sequence"/>
</dbReference>
<dbReference type="PANTHER" id="PTHR12260:SF6">
    <property type="entry name" value="DAMAGE-CONTROL PHOSPHATASE ARMT1"/>
    <property type="match status" value="1"/>
</dbReference>
<protein>
    <recommendedName>
        <fullName evidence="7">Sugar phosphate phosphatase</fullName>
        <ecNumber evidence="7">3.1.3.-</ecNumber>
    </recommendedName>
</protein>
<evidence type="ECO:0000256" key="7">
    <source>
        <dbReference type="RuleBase" id="RU367030"/>
    </source>
</evidence>